<dbReference type="Proteomes" id="UP001597176">
    <property type="component" value="Unassembled WGS sequence"/>
</dbReference>
<dbReference type="PANTHER" id="PTHR41523:SF8">
    <property type="entry name" value="ETHYLENE RESPONSE SENSOR PROTEIN"/>
    <property type="match status" value="1"/>
</dbReference>
<dbReference type="SMART" id="SM00911">
    <property type="entry name" value="HWE_HK"/>
    <property type="match status" value="1"/>
</dbReference>
<keyword evidence="7" id="KW-0067">ATP-binding</keyword>
<protein>
    <recommendedName>
        <fullName evidence="2">histidine kinase</fullName>
        <ecNumber evidence="2">2.7.13.3</ecNumber>
    </recommendedName>
</protein>
<keyword evidence="3" id="KW-0597">Phosphoprotein</keyword>
<sequence length="349" mass="38700">MTAPDPDDLSALDHVLVLAPYRKDATFLGRLLEEHDIRVEISTGIDDLADRLATLPGVLVATHEALTPHVLEAVASHVRSQPAWSEIPIVVLLDRASPNIRVRAELSRIWPRARHLFYQRPVTPVELVSGVQSALLARLRQRDVRDHIAREVELRRELNHRVKNILASVTSIFAMTHRGATSLEEFAEDFRGRLGALANVHSAVFHAVGENVTVQEVADLTFGPYRLTGEDRISSSGPAVMLHREAGTTLALCLHELTTNAIKYGALSKPEGRVRFEWRVSDEEPREFSISWCERDGPAVEDPAHAGYGTRYLRAALTGMFGQKPVIAFHPEGLRCEARGPLSRVNGNP</sequence>
<evidence type="ECO:0000256" key="1">
    <source>
        <dbReference type="ARBA" id="ARBA00000085"/>
    </source>
</evidence>
<dbReference type="InterPro" id="IPR011102">
    <property type="entry name" value="Sig_transdc_His_kinase_HWE"/>
</dbReference>
<evidence type="ECO:0000256" key="2">
    <source>
        <dbReference type="ARBA" id="ARBA00012438"/>
    </source>
</evidence>
<dbReference type="EMBL" id="JBHTND010000046">
    <property type="protein sequence ID" value="MFD1303974.1"/>
    <property type="molecule type" value="Genomic_DNA"/>
</dbReference>
<evidence type="ECO:0000256" key="7">
    <source>
        <dbReference type="ARBA" id="ARBA00022840"/>
    </source>
</evidence>
<dbReference type="RefSeq" id="WP_238202609.1">
    <property type="nucleotide sequence ID" value="NZ_JBHTND010000046.1"/>
</dbReference>
<keyword evidence="4 9" id="KW-0808">Transferase</keyword>
<dbReference type="Gene3D" id="3.30.565.10">
    <property type="entry name" value="Histidine kinase-like ATPase, C-terminal domain"/>
    <property type="match status" value="1"/>
</dbReference>
<accession>A0ABW3X2V7</accession>
<dbReference type="EC" id="2.7.13.3" evidence="2"/>
<comment type="catalytic activity">
    <reaction evidence="1">
        <text>ATP + protein L-histidine = ADP + protein N-phospho-L-histidine.</text>
        <dbReference type="EC" id="2.7.13.3"/>
    </reaction>
</comment>
<dbReference type="GO" id="GO:0004673">
    <property type="term" value="F:protein histidine kinase activity"/>
    <property type="evidence" value="ECO:0007669"/>
    <property type="project" value="UniProtKB-EC"/>
</dbReference>
<evidence type="ECO:0000256" key="4">
    <source>
        <dbReference type="ARBA" id="ARBA00022679"/>
    </source>
</evidence>
<feature type="domain" description="Signal transduction histidine kinase HWE region" evidence="8">
    <location>
        <begin position="157"/>
        <end position="239"/>
    </location>
</feature>
<evidence type="ECO:0000313" key="9">
    <source>
        <dbReference type="EMBL" id="MFD1303974.1"/>
    </source>
</evidence>
<dbReference type="PANTHER" id="PTHR41523">
    <property type="entry name" value="TWO-COMPONENT SYSTEM SENSOR PROTEIN"/>
    <property type="match status" value="1"/>
</dbReference>
<proteinExistence type="predicted"/>
<comment type="caution">
    <text evidence="9">The sequence shown here is derived from an EMBL/GenBank/DDBJ whole genome shotgun (WGS) entry which is preliminary data.</text>
</comment>
<organism evidence="9 10">
    <name type="scientific">Methylobacterium marchantiae</name>
    <dbReference type="NCBI Taxonomy" id="600331"/>
    <lineage>
        <taxon>Bacteria</taxon>
        <taxon>Pseudomonadati</taxon>
        <taxon>Pseudomonadota</taxon>
        <taxon>Alphaproteobacteria</taxon>
        <taxon>Hyphomicrobiales</taxon>
        <taxon>Methylobacteriaceae</taxon>
        <taxon>Methylobacterium</taxon>
    </lineage>
</organism>
<keyword evidence="10" id="KW-1185">Reference proteome</keyword>
<evidence type="ECO:0000313" key="10">
    <source>
        <dbReference type="Proteomes" id="UP001597176"/>
    </source>
</evidence>
<reference evidence="10" key="1">
    <citation type="journal article" date="2019" name="Int. J. Syst. Evol. Microbiol.">
        <title>The Global Catalogue of Microorganisms (GCM) 10K type strain sequencing project: providing services to taxonomists for standard genome sequencing and annotation.</title>
        <authorList>
            <consortium name="The Broad Institute Genomics Platform"/>
            <consortium name="The Broad Institute Genome Sequencing Center for Infectious Disease"/>
            <person name="Wu L."/>
            <person name="Ma J."/>
        </authorList>
    </citation>
    <scope>NUCLEOTIDE SEQUENCE [LARGE SCALE GENOMIC DNA]</scope>
    <source>
        <strain evidence="10">CCUG 56108</strain>
    </source>
</reference>
<evidence type="ECO:0000256" key="6">
    <source>
        <dbReference type="ARBA" id="ARBA00022777"/>
    </source>
</evidence>
<keyword evidence="5" id="KW-0547">Nucleotide-binding</keyword>
<dbReference type="InterPro" id="IPR036890">
    <property type="entry name" value="HATPase_C_sf"/>
</dbReference>
<gene>
    <name evidence="9" type="ORF">ACFQ4G_20615</name>
</gene>
<keyword evidence="6 9" id="KW-0418">Kinase</keyword>
<evidence type="ECO:0000256" key="3">
    <source>
        <dbReference type="ARBA" id="ARBA00022553"/>
    </source>
</evidence>
<dbReference type="Pfam" id="PF07536">
    <property type="entry name" value="HWE_HK"/>
    <property type="match status" value="1"/>
</dbReference>
<evidence type="ECO:0000256" key="5">
    <source>
        <dbReference type="ARBA" id="ARBA00022741"/>
    </source>
</evidence>
<name>A0ABW3X2V7_9HYPH</name>
<evidence type="ECO:0000259" key="8">
    <source>
        <dbReference type="SMART" id="SM00911"/>
    </source>
</evidence>